<comment type="caution">
    <text evidence="8">The sequence shown here is derived from an EMBL/GenBank/DDBJ whole genome shotgun (WGS) entry which is preliminary data.</text>
</comment>
<comment type="subcellular location">
    <subcellularLocation>
        <location evidence="1">Mitochondrion</location>
    </subcellularLocation>
</comment>
<evidence type="ECO:0000256" key="4">
    <source>
        <dbReference type="ARBA" id="ARBA00040604"/>
    </source>
</evidence>
<dbReference type="PANTHER" id="PTHR23354:SF62">
    <property type="entry name" value="MUSTARD, ISOFORM V"/>
    <property type="match status" value="1"/>
</dbReference>
<feature type="region of interest" description="Disordered" evidence="5">
    <location>
        <begin position="251"/>
        <end position="346"/>
    </location>
</feature>
<evidence type="ECO:0000313" key="8">
    <source>
        <dbReference type="EMBL" id="CAJ0591322.1"/>
    </source>
</evidence>
<sequence>MSHRERLPSMDYTVTGADSLERIAASHDCTVGELMKLNRMSSRMVFPGQKILVPLSTSDEVFGNDTRPVANSRPARQISGGENAADGIRKGPGGAVPATQQRSHLTKAQSVPTPSSDEVDSDCLQRFLKIKVKQVTESDGTVSGTLLVTPNCLMFDPDVSHPLVKENGQDLYGMVANMDEIVSVSVYKDVGALTGDKAEKKRDIFDPNHVRTEPPKSEAVAFQGGDIELIPESEQTGVPEDPVQRDLAAVEPEVATEAETIDKPAKVGSEAHLPSIDEETHNLKSPEDEKNRRSSDLSEEYPSVHLRNRSSSSLSTSSHEERPRSYSELDANQASQGGFGSRFSPNVARRSFGKLGRTLSARAKSIQGTVTQGTKQVAHGVVTHTKSAADTLQTGIETSVKVVGGAASAAANQAKAAADAVATVPGRMVDMGTSLVSDGINGVQEIFNVEVEEQRSPSQLKREQSLATLEGLKQRTQQARDDSMAQNKQSMFSCATPSDEMSDLFLAVDELVGRRQSTDEAPSSPTLPYYMAVRLTRNRRKTRKTSQGHSSVSSYDEDCAFGNKLKREFWYAVPRSKADNIYHFLLQWSPDKYGQDTTTTPLDEASSTGALNDSSRDDRGFIVLDSTTDESLAGDRPAPLFGSSLLNREWELVTVREMCRRLSLDEIEQLEMPIPEGAAQSQILDELMIRQIMDILPPRAEGYPWVNIYNSEKHGFSLTTLYRKMIEFDEDLSPVLLIVRDTREHVFGAVVSGAIRPSDHYTGTGDSCLLWRFLGEAPHTRELRNYAWTGENQFFVNASKDSLSIGAGGGHYGLWLDADLNHGRSQKCETFDNEPLAGEKEDFIVQFVEAFGFRM</sequence>
<dbReference type="Proteomes" id="UP001176961">
    <property type="component" value="Unassembled WGS sequence"/>
</dbReference>
<comment type="similarity">
    <text evidence="2">Belongs to the OXR1 family.</text>
</comment>
<feature type="compositionally biased region" description="Basic and acidic residues" evidence="5">
    <location>
        <begin position="318"/>
        <end position="327"/>
    </location>
</feature>
<feature type="compositionally biased region" description="Polar residues" evidence="5">
    <location>
        <begin position="98"/>
        <end position="116"/>
    </location>
</feature>
<evidence type="ECO:0000256" key="2">
    <source>
        <dbReference type="ARBA" id="ARBA00009540"/>
    </source>
</evidence>
<dbReference type="Pfam" id="PF07534">
    <property type="entry name" value="TLD"/>
    <property type="match status" value="1"/>
</dbReference>
<reference evidence="8" key="1">
    <citation type="submission" date="2023-07" db="EMBL/GenBank/DDBJ databases">
        <authorList>
            <consortium name="CYATHOMIX"/>
        </authorList>
    </citation>
    <scope>NUCLEOTIDE SEQUENCE</scope>
    <source>
        <strain evidence="8">N/A</strain>
    </source>
</reference>
<dbReference type="SMART" id="SM00257">
    <property type="entry name" value="LysM"/>
    <property type="match status" value="1"/>
</dbReference>
<evidence type="ECO:0000256" key="3">
    <source>
        <dbReference type="ARBA" id="ARBA00023128"/>
    </source>
</evidence>
<dbReference type="InterPro" id="IPR018392">
    <property type="entry name" value="LysM"/>
</dbReference>
<feature type="domain" description="TLDc" evidence="7">
    <location>
        <begin position="682"/>
        <end position="854"/>
    </location>
</feature>
<keyword evidence="3" id="KW-0496">Mitochondrion</keyword>
<dbReference type="CDD" id="cd00118">
    <property type="entry name" value="LysM"/>
    <property type="match status" value="1"/>
</dbReference>
<dbReference type="InterPro" id="IPR006571">
    <property type="entry name" value="TLDc_dom"/>
</dbReference>
<organism evidence="8 9">
    <name type="scientific">Cylicocyclus nassatus</name>
    <name type="common">Nematode worm</name>
    <dbReference type="NCBI Taxonomy" id="53992"/>
    <lineage>
        <taxon>Eukaryota</taxon>
        <taxon>Metazoa</taxon>
        <taxon>Ecdysozoa</taxon>
        <taxon>Nematoda</taxon>
        <taxon>Chromadorea</taxon>
        <taxon>Rhabditida</taxon>
        <taxon>Rhabditina</taxon>
        <taxon>Rhabditomorpha</taxon>
        <taxon>Strongyloidea</taxon>
        <taxon>Strongylidae</taxon>
        <taxon>Cylicocyclus</taxon>
    </lineage>
</organism>
<dbReference type="InterPro" id="IPR036779">
    <property type="entry name" value="LysM_dom_sf"/>
</dbReference>
<evidence type="ECO:0000259" key="6">
    <source>
        <dbReference type="PROSITE" id="PS51782"/>
    </source>
</evidence>
<evidence type="ECO:0000256" key="1">
    <source>
        <dbReference type="ARBA" id="ARBA00004173"/>
    </source>
</evidence>
<dbReference type="Gene3D" id="3.10.350.10">
    <property type="entry name" value="LysM domain"/>
    <property type="match status" value="1"/>
</dbReference>
<feature type="compositionally biased region" description="Basic and acidic residues" evidence="5">
    <location>
        <begin position="278"/>
        <end position="296"/>
    </location>
</feature>
<evidence type="ECO:0000256" key="5">
    <source>
        <dbReference type="SAM" id="MobiDB-lite"/>
    </source>
</evidence>
<proteinExistence type="inferred from homology"/>
<dbReference type="GO" id="GO:0005634">
    <property type="term" value="C:nucleus"/>
    <property type="evidence" value="ECO:0007669"/>
    <property type="project" value="TreeGrafter"/>
</dbReference>
<dbReference type="PANTHER" id="PTHR23354">
    <property type="entry name" value="NUCLEOLAR PROTEIN 7/ESTROGEN RECEPTOR COACTIVATOR-RELATED"/>
    <property type="match status" value="1"/>
</dbReference>
<feature type="domain" description="LysM" evidence="6">
    <location>
        <begin position="10"/>
        <end position="53"/>
    </location>
</feature>
<dbReference type="GO" id="GO:0005739">
    <property type="term" value="C:mitochondrion"/>
    <property type="evidence" value="ECO:0007669"/>
    <property type="project" value="UniProtKB-SubCell"/>
</dbReference>
<dbReference type="GO" id="GO:0006979">
    <property type="term" value="P:response to oxidative stress"/>
    <property type="evidence" value="ECO:0007669"/>
    <property type="project" value="TreeGrafter"/>
</dbReference>
<dbReference type="PROSITE" id="PS51886">
    <property type="entry name" value="TLDC"/>
    <property type="match status" value="1"/>
</dbReference>
<protein>
    <recommendedName>
        <fullName evidence="4">Oxidation resistance protein 1</fullName>
    </recommendedName>
</protein>
<dbReference type="Pfam" id="PF01476">
    <property type="entry name" value="LysM"/>
    <property type="match status" value="1"/>
</dbReference>
<dbReference type="EMBL" id="CATQJL010000001">
    <property type="protein sequence ID" value="CAJ0591322.1"/>
    <property type="molecule type" value="Genomic_DNA"/>
</dbReference>
<dbReference type="SUPFAM" id="SSF54106">
    <property type="entry name" value="LysM domain"/>
    <property type="match status" value="1"/>
</dbReference>
<evidence type="ECO:0000313" key="9">
    <source>
        <dbReference type="Proteomes" id="UP001176961"/>
    </source>
</evidence>
<feature type="region of interest" description="Disordered" evidence="5">
    <location>
        <begin position="63"/>
        <end position="118"/>
    </location>
</feature>
<name>A0AA36GEF4_CYLNA</name>
<dbReference type="PROSITE" id="PS51782">
    <property type="entry name" value="LYSM"/>
    <property type="match status" value="1"/>
</dbReference>
<dbReference type="AlphaFoldDB" id="A0AA36GEF4"/>
<dbReference type="SMART" id="SM00584">
    <property type="entry name" value="TLDc"/>
    <property type="match status" value="1"/>
</dbReference>
<keyword evidence="9" id="KW-1185">Reference proteome</keyword>
<evidence type="ECO:0000259" key="7">
    <source>
        <dbReference type="PROSITE" id="PS51886"/>
    </source>
</evidence>
<accession>A0AA36GEF4</accession>
<gene>
    <name evidence="8" type="ORF">CYNAS_LOCUS3305</name>
</gene>